<dbReference type="GO" id="GO:0008610">
    <property type="term" value="P:lipid biosynthetic process"/>
    <property type="evidence" value="ECO:0007669"/>
    <property type="project" value="InterPro"/>
</dbReference>
<evidence type="ECO:0000313" key="8">
    <source>
        <dbReference type="Proteomes" id="UP000622317"/>
    </source>
</evidence>
<dbReference type="GO" id="GO:0008168">
    <property type="term" value="F:methyltransferase activity"/>
    <property type="evidence" value="ECO:0007669"/>
    <property type="project" value="UniProtKB-KW"/>
</dbReference>
<dbReference type="PANTHER" id="PTHR43667:SF2">
    <property type="entry name" value="FATTY ACID C-METHYL TRANSFERASE"/>
    <property type="match status" value="1"/>
</dbReference>
<keyword evidence="3" id="KW-0808">Transferase</keyword>
<evidence type="ECO:0000313" key="7">
    <source>
        <dbReference type="EMBL" id="MBD5780002.1"/>
    </source>
</evidence>
<keyword evidence="8" id="KW-1185">Reference proteome</keyword>
<dbReference type="SUPFAM" id="SSF53335">
    <property type="entry name" value="S-adenosyl-L-methionine-dependent methyltransferases"/>
    <property type="match status" value="1"/>
</dbReference>
<feature type="active site" evidence="6">
    <location>
        <position position="376"/>
    </location>
</feature>
<keyword evidence="2 7" id="KW-0489">Methyltransferase</keyword>
<dbReference type="AlphaFoldDB" id="A0A927F7Q2"/>
<evidence type="ECO:0000256" key="6">
    <source>
        <dbReference type="PIRSR" id="PIRSR003085-1"/>
    </source>
</evidence>
<sequence>MKIQDLILSFFEKANRGCLRLRLPDGHTHVYGCAEDQEPVELVVNDSNFFKRVALKGDIGLGESYIDGEWDSPDPAALLAWFIKNKDVLMSDRFEWAMPLISRLASLQERILHRRNSNTKSGSKRNIEAHYDLGNDFYEQFLDSSMTYSSAYFRKPDDTLLEAQHEKYDRICRKLDLGPSDNVLEIGCGWGGFAVYAAENYGCSVTGITLSPSQYDYAVERVKRAGLSGKVEIVQIDYRDMIGQFDKIVSIEMIEAVGHEHLPSYFSAIDRLLKPDGLSCIQIIMSSDHRYETYCKTSDYIRKHIFPGSHLPSISSLFQAKDKANLNTYHLETFGLHYARTLELWRDRFEANWGRIKELGFPETFHRKWRLYFDYCIAGFKERHINLAQVVFGRMNCESYRFEEAAFDRDSANNTLRPVQFLESVAN</sequence>
<reference evidence="7" key="1">
    <citation type="submission" date="2020-09" db="EMBL/GenBank/DDBJ databases">
        <title>Pelagicoccus enzymogenes sp. nov. with an EPS production, isolated from marine sediment.</title>
        <authorList>
            <person name="Feng X."/>
        </authorList>
    </citation>
    <scope>NUCLEOTIDE SEQUENCE</scope>
    <source>
        <strain evidence="7">NFK12</strain>
    </source>
</reference>
<evidence type="ECO:0000256" key="3">
    <source>
        <dbReference type="ARBA" id="ARBA00022679"/>
    </source>
</evidence>
<accession>A0A927F7Q2</accession>
<dbReference type="InterPro" id="IPR003333">
    <property type="entry name" value="CMAS"/>
</dbReference>
<organism evidence="7 8">
    <name type="scientific">Pelagicoccus enzymogenes</name>
    <dbReference type="NCBI Taxonomy" id="2773457"/>
    <lineage>
        <taxon>Bacteria</taxon>
        <taxon>Pseudomonadati</taxon>
        <taxon>Verrucomicrobiota</taxon>
        <taxon>Opitutia</taxon>
        <taxon>Puniceicoccales</taxon>
        <taxon>Pelagicoccaceae</taxon>
        <taxon>Pelagicoccus</taxon>
    </lineage>
</organism>
<evidence type="ECO:0000256" key="4">
    <source>
        <dbReference type="ARBA" id="ARBA00022691"/>
    </source>
</evidence>
<comment type="similarity">
    <text evidence="1">Belongs to the CFA/CMAS family.</text>
</comment>
<evidence type="ECO:0000256" key="1">
    <source>
        <dbReference type="ARBA" id="ARBA00010815"/>
    </source>
</evidence>
<dbReference type="Pfam" id="PF02353">
    <property type="entry name" value="CMAS"/>
    <property type="match status" value="1"/>
</dbReference>
<dbReference type="Proteomes" id="UP000622317">
    <property type="component" value="Unassembled WGS sequence"/>
</dbReference>
<dbReference type="EMBL" id="JACYFG010000032">
    <property type="protein sequence ID" value="MBD5780002.1"/>
    <property type="molecule type" value="Genomic_DNA"/>
</dbReference>
<gene>
    <name evidence="7" type="ORF">IEN85_10925</name>
</gene>
<dbReference type="CDD" id="cd02440">
    <property type="entry name" value="AdoMet_MTases"/>
    <property type="match status" value="1"/>
</dbReference>
<dbReference type="GO" id="GO:0032259">
    <property type="term" value="P:methylation"/>
    <property type="evidence" value="ECO:0007669"/>
    <property type="project" value="UniProtKB-KW"/>
</dbReference>
<dbReference type="InterPro" id="IPR029063">
    <property type="entry name" value="SAM-dependent_MTases_sf"/>
</dbReference>
<dbReference type="Gene3D" id="3.40.50.150">
    <property type="entry name" value="Vaccinia Virus protein VP39"/>
    <property type="match status" value="1"/>
</dbReference>
<evidence type="ECO:0000256" key="2">
    <source>
        <dbReference type="ARBA" id="ARBA00022603"/>
    </source>
</evidence>
<keyword evidence="5" id="KW-0443">Lipid metabolism</keyword>
<proteinExistence type="inferred from homology"/>
<dbReference type="PIRSF" id="PIRSF003085">
    <property type="entry name" value="CMAS"/>
    <property type="match status" value="1"/>
</dbReference>
<comment type="caution">
    <text evidence="7">The sequence shown here is derived from an EMBL/GenBank/DDBJ whole genome shotgun (WGS) entry which is preliminary data.</text>
</comment>
<name>A0A927F7Q2_9BACT</name>
<dbReference type="RefSeq" id="WP_191617121.1">
    <property type="nucleotide sequence ID" value="NZ_JACYFG010000032.1"/>
</dbReference>
<keyword evidence="4" id="KW-0949">S-adenosyl-L-methionine</keyword>
<dbReference type="InterPro" id="IPR050723">
    <property type="entry name" value="CFA/CMAS"/>
</dbReference>
<evidence type="ECO:0000256" key="5">
    <source>
        <dbReference type="ARBA" id="ARBA00023098"/>
    </source>
</evidence>
<protein>
    <submittedName>
        <fullName evidence="7">Class I SAM-dependent methyltransferase</fullName>
    </submittedName>
</protein>
<dbReference type="PANTHER" id="PTHR43667">
    <property type="entry name" value="CYCLOPROPANE-FATTY-ACYL-PHOSPHOLIPID SYNTHASE"/>
    <property type="match status" value="1"/>
</dbReference>